<reference evidence="4 5" key="1">
    <citation type="submission" date="2022-01" db="EMBL/GenBank/DDBJ databases">
        <authorList>
            <person name="Xiong W."/>
            <person name="Schranz E."/>
        </authorList>
    </citation>
    <scope>NUCLEOTIDE SEQUENCE [LARGE SCALE GENOMIC DNA]</scope>
</reference>
<dbReference type="Pfam" id="PF04185">
    <property type="entry name" value="Phosphoesterase"/>
    <property type="match status" value="1"/>
</dbReference>
<evidence type="ECO:0000256" key="1">
    <source>
        <dbReference type="ARBA" id="ARBA00009717"/>
    </source>
</evidence>
<keyword evidence="5" id="KW-1185">Reference proteome</keyword>
<dbReference type="Gene3D" id="3.40.720.10">
    <property type="entry name" value="Alkaline Phosphatase, subunit A"/>
    <property type="match status" value="2"/>
</dbReference>
<dbReference type="GO" id="GO:0042578">
    <property type="term" value="F:phosphoric ester hydrolase activity"/>
    <property type="evidence" value="ECO:0007669"/>
    <property type="project" value="UniProtKB-ARBA"/>
</dbReference>
<evidence type="ECO:0000256" key="2">
    <source>
        <dbReference type="ARBA" id="ARBA00022801"/>
    </source>
</evidence>
<gene>
    <name evidence="4" type="ORF">LVIROSA_LOCUS3969</name>
</gene>
<dbReference type="GO" id="GO:0009395">
    <property type="term" value="P:phospholipid catabolic process"/>
    <property type="evidence" value="ECO:0007669"/>
    <property type="project" value="TreeGrafter"/>
</dbReference>
<feature type="region of interest" description="Disordered" evidence="3">
    <location>
        <begin position="481"/>
        <end position="505"/>
    </location>
</feature>
<dbReference type="FunFam" id="3.40.720.10:FF:000011">
    <property type="entry name" value="Non-specific phospholipase C1"/>
    <property type="match status" value="1"/>
</dbReference>
<comment type="similarity">
    <text evidence="1">Belongs to the bacterial phospholipase C family.</text>
</comment>
<evidence type="ECO:0000313" key="4">
    <source>
        <dbReference type="EMBL" id="CAH1416188.1"/>
    </source>
</evidence>
<dbReference type="Proteomes" id="UP001157418">
    <property type="component" value="Unassembled WGS sequence"/>
</dbReference>
<dbReference type="PANTHER" id="PTHR31956:SF28">
    <property type="entry name" value="NON-SPECIFIC PHOSPHOLIPASE C4-RELATED"/>
    <property type="match status" value="1"/>
</dbReference>
<comment type="caution">
    <text evidence="4">The sequence shown here is derived from an EMBL/GenBank/DDBJ whole genome shotgun (WGS) entry which is preliminary data.</text>
</comment>
<evidence type="ECO:0008006" key="6">
    <source>
        <dbReference type="Google" id="ProtNLM"/>
    </source>
</evidence>
<sequence>MANEGINQENYPIKTIVILVQENHSFDHMLGWMKSLNPEIDGVTGKESNPLSTTDPDSTRIYYSNDSDFIQPDPGHMYQEVYEQIFGVPWTKESSSSGFPPTMEGFAQQAESVEVGLSKVVMSGFKPDDVPVYQDLVMEFAVCDRWFASVPGETQPNRLYLHSATSNGAISNDTSRLIQGFPQKTIFESLEESGLSFGIYYQYPPSTLFYRNLRQLKYIDNFHQFDLNFKQDCEEGTLPNYVVIEQRYFDLQILPGNDDHPSHDISEGQKLIKEVYEALRSSPQWHEILFLVTYDEHGGFYDHVPTPVSDVPSPDGIASPAPYNFQFDRLGVRVPTILISPWIERGTVLHGPSGPYPSSQFEHSSIPATVKKLFNLKDFLTKRDEWAGTFEGILTRASPRTDCPVSLPEPEKMRDGEANEDAKLTEFQVELVQLCAVLKGDYKDGISLEKLVENMKVKEATGYMDVAFKQFCDDCRKAKEEGKDDSYIPPKFLSSSQPSRSTSSIFGRPYPPPAATPTFGRTNATSISGYDFLIAVSFLISPPTNLSPLISATPPSSSTNESVSTRTPPVVGPEVVSAVFSGGVMLLEVTS</sequence>
<keyword evidence="2" id="KW-0378">Hydrolase</keyword>
<dbReference type="EMBL" id="CAKMRJ010000002">
    <property type="protein sequence ID" value="CAH1416188.1"/>
    <property type="molecule type" value="Genomic_DNA"/>
</dbReference>
<dbReference type="InterPro" id="IPR017850">
    <property type="entry name" value="Alkaline_phosphatase_core_sf"/>
</dbReference>
<dbReference type="InterPro" id="IPR007312">
    <property type="entry name" value="Phosphoesterase"/>
</dbReference>
<evidence type="ECO:0000256" key="3">
    <source>
        <dbReference type="SAM" id="MobiDB-lite"/>
    </source>
</evidence>
<organism evidence="4 5">
    <name type="scientific">Lactuca virosa</name>
    <dbReference type="NCBI Taxonomy" id="75947"/>
    <lineage>
        <taxon>Eukaryota</taxon>
        <taxon>Viridiplantae</taxon>
        <taxon>Streptophyta</taxon>
        <taxon>Embryophyta</taxon>
        <taxon>Tracheophyta</taxon>
        <taxon>Spermatophyta</taxon>
        <taxon>Magnoliopsida</taxon>
        <taxon>eudicotyledons</taxon>
        <taxon>Gunneridae</taxon>
        <taxon>Pentapetalae</taxon>
        <taxon>asterids</taxon>
        <taxon>campanulids</taxon>
        <taxon>Asterales</taxon>
        <taxon>Asteraceae</taxon>
        <taxon>Cichorioideae</taxon>
        <taxon>Cichorieae</taxon>
        <taxon>Lactucinae</taxon>
        <taxon>Lactuca</taxon>
    </lineage>
</organism>
<name>A0AAU9M5N4_9ASTR</name>
<feature type="compositionally biased region" description="Low complexity" evidence="3">
    <location>
        <begin position="494"/>
        <end position="504"/>
    </location>
</feature>
<proteinExistence type="inferred from homology"/>
<dbReference type="AlphaFoldDB" id="A0AAU9M5N4"/>
<dbReference type="PANTHER" id="PTHR31956">
    <property type="entry name" value="NON-SPECIFIC PHOSPHOLIPASE C4-RELATED"/>
    <property type="match status" value="1"/>
</dbReference>
<accession>A0AAU9M5N4</accession>
<protein>
    <recommendedName>
        <fullName evidence="6">Phospholipase C</fullName>
    </recommendedName>
</protein>
<evidence type="ECO:0000313" key="5">
    <source>
        <dbReference type="Proteomes" id="UP001157418"/>
    </source>
</evidence>